<name>A0A0D9WR70_9ORYZ</name>
<dbReference type="HOGENOM" id="CLU_003068_1_0_1"/>
<proteinExistence type="predicted"/>
<accession>A0A0D9WR70</accession>
<evidence type="ECO:0000313" key="2">
    <source>
        <dbReference type="EnsemblPlants" id="LPERR06G15160.1"/>
    </source>
</evidence>
<dbReference type="EnsemblPlants" id="LPERR06G15160.1">
    <property type="protein sequence ID" value="LPERR06G15160.1"/>
    <property type="gene ID" value="LPERR06G15160"/>
</dbReference>
<dbReference type="InterPro" id="IPR053197">
    <property type="entry name" value="F-box_SCFL_complex_component"/>
</dbReference>
<dbReference type="CDD" id="cd22160">
    <property type="entry name" value="F-box_AtFBL13-like"/>
    <property type="match status" value="1"/>
</dbReference>
<dbReference type="SUPFAM" id="SSF81383">
    <property type="entry name" value="F-box domain"/>
    <property type="match status" value="1"/>
</dbReference>
<dbReference type="PANTHER" id="PTHR34223">
    <property type="entry name" value="OS11G0201299 PROTEIN"/>
    <property type="match status" value="1"/>
</dbReference>
<protein>
    <recommendedName>
        <fullName evidence="1">F-box domain-containing protein</fullName>
    </recommendedName>
</protein>
<reference evidence="2" key="3">
    <citation type="submission" date="2015-04" db="UniProtKB">
        <authorList>
            <consortium name="EnsemblPlants"/>
        </authorList>
    </citation>
    <scope>IDENTIFICATION</scope>
</reference>
<evidence type="ECO:0000313" key="3">
    <source>
        <dbReference type="Proteomes" id="UP000032180"/>
    </source>
</evidence>
<dbReference type="SUPFAM" id="SSF52047">
    <property type="entry name" value="RNI-like"/>
    <property type="match status" value="1"/>
</dbReference>
<dbReference type="Pfam" id="PF00646">
    <property type="entry name" value="F-box"/>
    <property type="match status" value="1"/>
</dbReference>
<reference evidence="3" key="2">
    <citation type="submission" date="2013-12" db="EMBL/GenBank/DDBJ databases">
        <authorList>
            <person name="Yu Y."/>
            <person name="Lee S."/>
            <person name="de Baynast K."/>
            <person name="Wissotski M."/>
            <person name="Liu L."/>
            <person name="Talag J."/>
            <person name="Goicoechea J."/>
            <person name="Angelova A."/>
            <person name="Jetty R."/>
            <person name="Kudrna D."/>
            <person name="Golser W."/>
            <person name="Rivera L."/>
            <person name="Zhang J."/>
            <person name="Wing R."/>
        </authorList>
    </citation>
    <scope>NUCLEOTIDE SEQUENCE</scope>
</reference>
<reference evidence="2 3" key="1">
    <citation type="submission" date="2012-08" db="EMBL/GenBank/DDBJ databases">
        <title>Oryza genome evolution.</title>
        <authorList>
            <person name="Wing R.A."/>
        </authorList>
    </citation>
    <scope>NUCLEOTIDE SEQUENCE</scope>
</reference>
<dbReference type="AlphaFoldDB" id="A0A0D9WR70"/>
<dbReference type="Proteomes" id="UP000032180">
    <property type="component" value="Chromosome 6"/>
</dbReference>
<organism evidence="2 3">
    <name type="scientific">Leersia perrieri</name>
    <dbReference type="NCBI Taxonomy" id="77586"/>
    <lineage>
        <taxon>Eukaryota</taxon>
        <taxon>Viridiplantae</taxon>
        <taxon>Streptophyta</taxon>
        <taxon>Embryophyta</taxon>
        <taxon>Tracheophyta</taxon>
        <taxon>Spermatophyta</taxon>
        <taxon>Magnoliopsida</taxon>
        <taxon>Liliopsida</taxon>
        <taxon>Poales</taxon>
        <taxon>Poaceae</taxon>
        <taxon>BOP clade</taxon>
        <taxon>Oryzoideae</taxon>
        <taxon>Oryzeae</taxon>
        <taxon>Oryzinae</taxon>
        <taxon>Leersia</taxon>
    </lineage>
</organism>
<evidence type="ECO:0000259" key="1">
    <source>
        <dbReference type="Pfam" id="PF00646"/>
    </source>
</evidence>
<dbReference type="PANTHER" id="PTHR34223:SF51">
    <property type="entry name" value="OS06G0556300 PROTEIN"/>
    <property type="match status" value="1"/>
</dbReference>
<dbReference type="eggNOG" id="ENOG502RYTW">
    <property type="taxonomic scope" value="Eukaryota"/>
</dbReference>
<dbReference type="InterPro" id="IPR036047">
    <property type="entry name" value="F-box-like_dom_sf"/>
</dbReference>
<dbReference type="STRING" id="77586.A0A0D9WR70"/>
<dbReference type="InterPro" id="IPR001810">
    <property type="entry name" value="F-box_dom"/>
</dbReference>
<dbReference type="Gramene" id="LPERR06G15160.1">
    <property type="protein sequence ID" value="LPERR06G15160.1"/>
    <property type="gene ID" value="LPERR06G15160"/>
</dbReference>
<dbReference type="InterPro" id="IPR053781">
    <property type="entry name" value="F-box_AtFBL13-like"/>
</dbReference>
<sequence>MADWQKKGKAVAITHDDGEDRISALPDALLQHALSFLPSLDAVRTCVLARRWRHQWKSVPALRISVFPGCRGSQHLNDFITNLLIFRNRSHLDECEIECDDDGDSFEAFRNIKQWIRYAVLCQVRALSVHISGKYEFIRLPDAPLVAQRLKRIQLSYVELWGSFLDFSSCRELELKMAGCSIQVKHILSESLKYLEIYGCDFWQNHTRISCPNLISLEIADFHLNTPVLMSMPSLVSAFIRLGEHCDDECYRDYYGECDSGGCNHDTITDNDSVLLNGLSDANHLELISVARVFIFRRDFKYYPTFNKLKTLLLNEWCMSADSSALVYFLQHSPVLEKLTLQLWKNPDTMFDSGIMYTNPKEKLLASKHLKLVEIKYCFDEMLEKVLLILSTCGITSEKISIQRISLWASEGFSFEQRAR</sequence>
<feature type="domain" description="F-box" evidence="1">
    <location>
        <begin position="22"/>
        <end position="60"/>
    </location>
</feature>
<keyword evidence="3" id="KW-1185">Reference proteome</keyword>